<comment type="subcellular location">
    <subcellularLocation>
        <location evidence="1">Endomembrane system</location>
        <topology evidence="1">Multi-pass membrane protein</topology>
    </subcellularLocation>
    <subcellularLocation>
        <location evidence="2">Endoplasmic reticulum membrane</location>
    </subcellularLocation>
</comment>
<dbReference type="KEGG" id="ruv:EC9_48780"/>
<organism evidence="8 9">
    <name type="scientific">Rosistilla ulvae</name>
    <dbReference type="NCBI Taxonomy" id="1930277"/>
    <lineage>
        <taxon>Bacteria</taxon>
        <taxon>Pseudomonadati</taxon>
        <taxon>Planctomycetota</taxon>
        <taxon>Planctomycetia</taxon>
        <taxon>Pirellulales</taxon>
        <taxon>Pirellulaceae</taxon>
        <taxon>Rosistilla</taxon>
    </lineage>
</organism>
<keyword evidence="9" id="KW-1185">Reference proteome</keyword>
<dbReference type="GO" id="GO:0071763">
    <property type="term" value="P:nuclear membrane organization"/>
    <property type="evidence" value="ECO:0007669"/>
    <property type="project" value="TreeGrafter"/>
</dbReference>
<keyword evidence="4" id="KW-0256">Endoplasmic reticulum</keyword>
<accession>A0A517M709</accession>
<dbReference type="SUPFAM" id="SSF158682">
    <property type="entry name" value="TerB-like"/>
    <property type="match status" value="1"/>
</dbReference>
<dbReference type="RefSeq" id="WP_145348443.1">
    <property type="nucleotide sequence ID" value="NZ_CP036261.1"/>
</dbReference>
<evidence type="ECO:0000256" key="7">
    <source>
        <dbReference type="SAM" id="Phobius"/>
    </source>
</evidence>
<dbReference type="PANTHER" id="PTHR13416:SF2">
    <property type="entry name" value="TRANSMEMBRANE PROTEIN 43"/>
    <property type="match status" value="1"/>
</dbReference>
<evidence type="ECO:0000256" key="4">
    <source>
        <dbReference type="ARBA" id="ARBA00022824"/>
    </source>
</evidence>
<reference evidence="8 9" key="1">
    <citation type="submission" date="2019-02" db="EMBL/GenBank/DDBJ databases">
        <title>Deep-cultivation of Planctomycetes and their phenomic and genomic characterization uncovers novel biology.</title>
        <authorList>
            <person name="Wiegand S."/>
            <person name="Jogler M."/>
            <person name="Boedeker C."/>
            <person name="Pinto D."/>
            <person name="Vollmers J."/>
            <person name="Rivas-Marin E."/>
            <person name="Kohn T."/>
            <person name="Peeters S.H."/>
            <person name="Heuer A."/>
            <person name="Rast P."/>
            <person name="Oberbeckmann S."/>
            <person name="Bunk B."/>
            <person name="Jeske O."/>
            <person name="Meyerdierks A."/>
            <person name="Storesund J.E."/>
            <person name="Kallscheuer N."/>
            <person name="Luecker S."/>
            <person name="Lage O.M."/>
            <person name="Pohl T."/>
            <person name="Merkel B.J."/>
            <person name="Hornburger P."/>
            <person name="Mueller R.-W."/>
            <person name="Bruemmer F."/>
            <person name="Labrenz M."/>
            <person name="Spormann A.M."/>
            <person name="Op den Camp H."/>
            <person name="Overmann J."/>
            <person name="Amann R."/>
            <person name="Jetten M.S.M."/>
            <person name="Mascher T."/>
            <person name="Medema M.H."/>
            <person name="Devos D.P."/>
            <person name="Kaster A.-K."/>
            <person name="Ovreas L."/>
            <person name="Rohde M."/>
            <person name="Galperin M.Y."/>
            <person name="Jogler C."/>
        </authorList>
    </citation>
    <scope>NUCLEOTIDE SEQUENCE [LARGE SCALE GENOMIC DNA]</scope>
    <source>
        <strain evidence="8 9">EC9</strain>
    </source>
</reference>
<dbReference type="InterPro" id="IPR012430">
    <property type="entry name" value="TMEM43_fam"/>
</dbReference>
<gene>
    <name evidence="8" type="ORF">EC9_48780</name>
</gene>
<dbReference type="Pfam" id="PF07787">
    <property type="entry name" value="TMEM43"/>
    <property type="match status" value="1"/>
</dbReference>
<keyword evidence="3 7" id="KW-0812">Transmembrane</keyword>
<proteinExistence type="predicted"/>
<evidence type="ECO:0000313" key="8">
    <source>
        <dbReference type="EMBL" id="QDS90664.1"/>
    </source>
</evidence>
<dbReference type="AlphaFoldDB" id="A0A517M709"/>
<name>A0A517M709_9BACT</name>
<dbReference type="GO" id="GO:0006629">
    <property type="term" value="P:lipid metabolic process"/>
    <property type="evidence" value="ECO:0007669"/>
    <property type="project" value="TreeGrafter"/>
</dbReference>
<dbReference type="InterPro" id="IPR029024">
    <property type="entry name" value="TerB-like"/>
</dbReference>
<evidence type="ECO:0000313" key="9">
    <source>
        <dbReference type="Proteomes" id="UP000319557"/>
    </source>
</evidence>
<evidence type="ECO:0000256" key="3">
    <source>
        <dbReference type="ARBA" id="ARBA00022692"/>
    </source>
</evidence>
<keyword evidence="6 7" id="KW-0472">Membrane</keyword>
<feature type="transmembrane region" description="Helical" evidence="7">
    <location>
        <begin position="9"/>
        <end position="27"/>
    </location>
</feature>
<feature type="transmembrane region" description="Helical" evidence="7">
    <location>
        <begin position="261"/>
        <end position="279"/>
    </location>
</feature>
<protein>
    <submittedName>
        <fullName evidence="8">Dna-J like membrane chaperone protein</fullName>
    </submittedName>
</protein>
<sequence length="493" mass="55035">MAHTQEDRWAMMLMGPALVLLTLPVLWQNETRFDYYRAAAATQAVDSLDDVAAGTLISLTGPMESGSAIPGEYVEAFPGFLTVNREAEIYSWYQPDFSRNTHYEMKWKSSVQNSADNAGVKQECKSKSFYRAEYQVGELPIQTSLIEFFDDYDTIAPKTLRLKPTGMQLHLKPGSEYFHLTKKASDGLGDERVRYTGIPVPRVATYFGKYESGHGVADQSHHQSGIVYQMIQDSGNLHCIVAGDRPAALAKIKSHLQQLKWIIRGLGTASIITGFVILFSSITGFMYHLPLIGPLAGWGSFLAAVMIGLPIAILNIAAAYLIAHPLLLAIIATGIVATIYLLRKRGKASQQALRRDLNQQYGSPLGTDELKELEFLELAQMAMSDAQLDDNETKILQKWAKKHRWDQAKYDAMIARARSEREVIDPGTADDEHLRNVVRLAMADGTLTGYEIRTIRSVSKRLGFDDATIRKMIDRVRRDIARNRAEAQSHPAQ</sequence>
<dbReference type="GO" id="GO:0012505">
    <property type="term" value="C:endomembrane system"/>
    <property type="evidence" value="ECO:0007669"/>
    <property type="project" value="UniProtKB-SubCell"/>
</dbReference>
<dbReference type="EMBL" id="CP036261">
    <property type="protein sequence ID" value="QDS90664.1"/>
    <property type="molecule type" value="Genomic_DNA"/>
</dbReference>
<evidence type="ECO:0000256" key="1">
    <source>
        <dbReference type="ARBA" id="ARBA00004127"/>
    </source>
</evidence>
<dbReference type="OrthoDB" id="233521at2"/>
<evidence type="ECO:0000256" key="6">
    <source>
        <dbReference type="ARBA" id="ARBA00023136"/>
    </source>
</evidence>
<dbReference type="PANTHER" id="PTHR13416">
    <property type="match status" value="1"/>
</dbReference>
<feature type="transmembrane region" description="Helical" evidence="7">
    <location>
        <begin position="291"/>
        <end position="313"/>
    </location>
</feature>
<keyword evidence="5 7" id="KW-1133">Transmembrane helix</keyword>
<evidence type="ECO:0000256" key="2">
    <source>
        <dbReference type="ARBA" id="ARBA00004586"/>
    </source>
</evidence>
<dbReference type="Gene3D" id="1.10.3680.10">
    <property type="entry name" value="TerB-like"/>
    <property type="match status" value="1"/>
</dbReference>
<evidence type="ECO:0000256" key="5">
    <source>
        <dbReference type="ARBA" id="ARBA00022989"/>
    </source>
</evidence>
<feature type="transmembrane region" description="Helical" evidence="7">
    <location>
        <begin position="319"/>
        <end position="342"/>
    </location>
</feature>
<dbReference type="Proteomes" id="UP000319557">
    <property type="component" value="Chromosome"/>
</dbReference>